<sequence length="377" mass="43477">MSVEIKIVPKTKKELRKFVEFGTDLYKGNAYFVPPLKFDEVNTLNPAVNPAFEFCEAEYFMAFRDGKPVGRIGAIINRKVNEKDHKQELRFGFVDFIDDAEVSTALFDAAIAWGKKRGMTEIIGPLGFTDMDCEGMLVEGFDQLSTMATIYNYPYYASHLERMGFEKKTDWVEFKMTVPDAIPEKHLRIGEIVKKKYGLRTVRYNNRKKLVAEVGKPLFHLINEAYADLFGYSPLSDRQIDYYIAMYLPIVKFDHISIIKDANDDLIGVGIAIPSMSRALQKSRGKMLPFGWYHLARAIFLSKTDTVDLLLVAIKPEYQGKGVNALLFTDLIPTFQKCKYRWAESNPELEVNTKVQSQWQYFETFQHKRRRAFGKQI</sequence>
<evidence type="ECO:0000313" key="2">
    <source>
        <dbReference type="Proteomes" id="UP000824076"/>
    </source>
</evidence>
<dbReference type="Gene3D" id="3.40.630.30">
    <property type="match status" value="1"/>
</dbReference>
<dbReference type="SUPFAM" id="SSF55729">
    <property type="entry name" value="Acyl-CoA N-acyltransferases (Nat)"/>
    <property type="match status" value="1"/>
</dbReference>
<dbReference type="Proteomes" id="UP000824076">
    <property type="component" value="Unassembled WGS sequence"/>
</dbReference>
<reference evidence="1" key="2">
    <citation type="journal article" date="2021" name="PeerJ">
        <title>Extensive microbial diversity within the chicken gut microbiome revealed by metagenomics and culture.</title>
        <authorList>
            <person name="Gilroy R."/>
            <person name="Ravi A."/>
            <person name="Getino M."/>
            <person name="Pursley I."/>
            <person name="Horton D.L."/>
            <person name="Alikhan N.F."/>
            <person name="Baker D."/>
            <person name="Gharbi K."/>
            <person name="Hall N."/>
            <person name="Watson M."/>
            <person name="Adriaenssens E.M."/>
            <person name="Foster-Nyarko E."/>
            <person name="Jarju S."/>
            <person name="Secka A."/>
            <person name="Antonio M."/>
            <person name="Oren A."/>
            <person name="Chaudhuri R.R."/>
            <person name="La Ragione R."/>
            <person name="Hildebrand F."/>
            <person name="Pallen M.J."/>
        </authorList>
    </citation>
    <scope>NUCLEOTIDE SEQUENCE</scope>
    <source>
        <strain evidence="1">17073</strain>
    </source>
</reference>
<protein>
    <submittedName>
        <fullName evidence="1">N-acetyltransferase</fullName>
    </submittedName>
</protein>
<dbReference type="PANTHER" id="PTHR41368:SF1">
    <property type="entry name" value="PROTEIN YGHO"/>
    <property type="match status" value="1"/>
</dbReference>
<gene>
    <name evidence="1" type="ORF">IAD18_02965</name>
</gene>
<organism evidence="1 2">
    <name type="scientific">Candidatus Limisoma intestinavium</name>
    <dbReference type="NCBI Taxonomy" id="2840856"/>
    <lineage>
        <taxon>Bacteria</taxon>
        <taxon>Pseudomonadati</taxon>
        <taxon>Bacteroidota</taxon>
        <taxon>Bacteroidia</taxon>
        <taxon>Bacteroidales</taxon>
        <taxon>Candidatus Limisoma</taxon>
    </lineage>
</organism>
<dbReference type="PANTHER" id="PTHR41368">
    <property type="entry name" value="PROTEIN YGHO"/>
    <property type="match status" value="1"/>
</dbReference>
<dbReference type="InterPro" id="IPR016181">
    <property type="entry name" value="Acyl_CoA_acyltransferase"/>
</dbReference>
<comment type="caution">
    <text evidence="1">The sequence shown here is derived from an EMBL/GenBank/DDBJ whole genome shotgun (WGS) entry which is preliminary data.</text>
</comment>
<proteinExistence type="predicted"/>
<dbReference type="AlphaFoldDB" id="A0A9D1IL45"/>
<dbReference type="InterPro" id="IPR039968">
    <property type="entry name" value="BcerS-like"/>
</dbReference>
<reference evidence="1" key="1">
    <citation type="submission" date="2020-10" db="EMBL/GenBank/DDBJ databases">
        <authorList>
            <person name="Gilroy R."/>
        </authorList>
    </citation>
    <scope>NUCLEOTIDE SEQUENCE</scope>
    <source>
        <strain evidence="1">17073</strain>
    </source>
</reference>
<accession>A0A9D1IL45</accession>
<evidence type="ECO:0000313" key="1">
    <source>
        <dbReference type="EMBL" id="HIU38611.1"/>
    </source>
</evidence>
<dbReference type="EMBL" id="DVMS01000084">
    <property type="protein sequence ID" value="HIU38611.1"/>
    <property type="molecule type" value="Genomic_DNA"/>
</dbReference>
<name>A0A9D1IL45_9BACT</name>